<feature type="region of interest" description="Disordered" evidence="2">
    <location>
        <begin position="80"/>
        <end position="100"/>
    </location>
</feature>
<dbReference type="Gene3D" id="3.90.226.10">
    <property type="entry name" value="2-enoyl-CoA Hydratase, Chain A, domain 1"/>
    <property type="match status" value="1"/>
</dbReference>
<reference evidence="3" key="1">
    <citation type="submission" date="2023-07" db="EMBL/GenBank/DDBJ databases">
        <authorList>
            <person name="Ivanov I."/>
            <person name="Teneva D."/>
            <person name="Stoikov I."/>
        </authorList>
    </citation>
    <scope>NUCLEOTIDE SEQUENCE</scope>
    <source>
        <strain evidence="3">4475</strain>
    </source>
</reference>
<sequence>MDTILVEKRVGVACITLNRPHVRNAISLEMAEELRQTVSACEEDDAVKVLVFTGMGDSFISGGDLRQFMQARGRNRRSRFSTAWPGCSARSTTAANRPSR</sequence>
<dbReference type="Proteomes" id="UP001189619">
    <property type="component" value="Chromosome"/>
</dbReference>
<evidence type="ECO:0008006" key="5">
    <source>
        <dbReference type="Google" id="ProtNLM"/>
    </source>
</evidence>
<dbReference type="KEGG" id="bayd:BSPP4475_06475"/>
<dbReference type="CDD" id="cd06558">
    <property type="entry name" value="crotonase-like"/>
    <property type="match status" value="1"/>
</dbReference>
<organism evidence="3 4">
    <name type="scientific">Brevibacillus aydinogluensis</name>
    <dbReference type="NCBI Taxonomy" id="927786"/>
    <lineage>
        <taxon>Bacteria</taxon>
        <taxon>Bacillati</taxon>
        <taxon>Bacillota</taxon>
        <taxon>Bacilli</taxon>
        <taxon>Bacillales</taxon>
        <taxon>Paenibacillaceae</taxon>
        <taxon>Brevibacillus</taxon>
    </lineage>
</organism>
<dbReference type="AlphaFoldDB" id="A0AA48RBS3"/>
<accession>A0AA48RBS3</accession>
<dbReference type="EMBL" id="OY569118">
    <property type="protein sequence ID" value="CAJ1001949.1"/>
    <property type="molecule type" value="Genomic_DNA"/>
</dbReference>
<evidence type="ECO:0000313" key="3">
    <source>
        <dbReference type="EMBL" id="CAJ1001949.1"/>
    </source>
</evidence>
<dbReference type="InterPro" id="IPR029045">
    <property type="entry name" value="ClpP/crotonase-like_dom_sf"/>
</dbReference>
<dbReference type="PANTHER" id="PTHR43802:SF1">
    <property type="entry name" value="IP11341P-RELATED"/>
    <property type="match status" value="1"/>
</dbReference>
<dbReference type="InterPro" id="IPR001753">
    <property type="entry name" value="Enoyl-CoA_hydra/iso"/>
</dbReference>
<name>A0AA48RBS3_9BACL</name>
<dbReference type="PANTHER" id="PTHR43802">
    <property type="entry name" value="ENOYL-COA HYDRATASE"/>
    <property type="match status" value="1"/>
</dbReference>
<dbReference type="RefSeq" id="WP_304415271.1">
    <property type="nucleotide sequence ID" value="NZ_OY569118.1"/>
</dbReference>
<evidence type="ECO:0000256" key="2">
    <source>
        <dbReference type="SAM" id="MobiDB-lite"/>
    </source>
</evidence>
<comment type="similarity">
    <text evidence="1">Belongs to the enoyl-CoA hydratase/isomerase family.</text>
</comment>
<gene>
    <name evidence="3" type="ORF">BSPP4475_06475</name>
</gene>
<evidence type="ECO:0000256" key="1">
    <source>
        <dbReference type="ARBA" id="ARBA00005254"/>
    </source>
</evidence>
<dbReference type="Pfam" id="PF00378">
    <property type="entry name" value="ECH_1"/>
    <property type="match status" value="1"/>
</dbReference>
<dbReference type="SUPFAM" id="SSF52096">
    <property type="entry name" value="ClpP/crotonase"/>
    <property type="match status" value="1"/>
</dbReference>
<feature type="compositionally biased region" description="Polar residues" evidence="2">
    <location>
        <begin position="89"/>
        <end position="100"/>
    </location>
</feature>
<keyword evidence="4" id="KW-1185">Reference proteome</keyword>
<evidence type="ECO:0000313" key="4">
    <source>
        <dbReference type="Proteomes" id="UP001189619"/>
    </source>
</evidence>
<proteinExistence type="inferred from homology"/>
<dbReference type="GO" id="GO:0003824">
    <property type="term" value="F:catalytic activity"/>
    <property type="evidence" value="ECO:0007669"/>
    <property type="project" value="UniProtKB-ARBA"/>
</dbReference>
<protein>
    <recommendedName>
        <fullName evidence="5">Enoyl-CoA hydratase</fullName>
    </recommendedName>
</protein>